<feature type="transmembrane region" description="Helical" evidence="5">
    <location>
        <begin position="52"/>
        <end position="70"/>
    </location>
</feature>
<dbReference type="InterPro" id="IPR051533">
    <property type="entry name" value="WaaL-like"/>
</dbReference>
<evidence type="ECO:0000256" key="5">
    <source>
        <dbReference type="SAM" id="Phobius"/>
    </source>
</evidence>
<evidence type="ECO:0000313" key="7">
    <source>
        <dbReference type="EMBL" id="GAA1985088.1"/>
    </source>
</evidence>
<dbReference type="EMBL" id="BAAAOH010000001">
    <property type="protein sequence ID" value="GAA1985088.1"/>
    <property type="molecule type" value="Genomic_DNA"/>
</dbReference>
<feature type="transmembrane region" description="Helical" evidence="5">
    <location>
        <begin position="105"/>
        <end position="127"/>
    </location>
</feature>
<evidence type="ECO:0000256" key="1">
    <source>
        <dbReference type="ARBA" id="ARBA00004141"/>
    </source>
</evidence>
<gene>
    <name evidence="7" type="ORF">GCM10009777_18820</name>
</gene>
<accession>A0ABN2SFG5</accession>
<evidence type="ECO:0000259" key="6">
    <source>
        <dbReference type="Pfam" id="PF04932"/>
    </source>
</evidence>
<keyword evidence="2 5" id="KW-0812">Transmembrane</keyword>
<dbReference type="RefSeq" id="WP_344060969.1">
    <property type="nucleotide sequence ID" value="NZ_BAAAOH010000001.1"/>
</dbReference>
<organism evidence="7 8">
    <name type="scientific">Microbacterium pumilum</name>
    <dbReference type="NCBI Taxonomy" id="344165"/>
    <lineage>
        <taxon>Bacteria</taxon>
        <taxon>Bacillati</taxon>
        <taxon>Actinomycetota</taxon>
        <taxon>Actinomycetes</taxon>
        <taxon>Micrococcales</taxon>
        <taxon>Microbacteriaceae</taxon>
        <taxon>Microbacterium</taxon>
    </lineage>
</organism>
<name>A0ABN2SFG5_9MICO</name>
<feature type="transmembrane region" description="Helical" evidence="5">
    <location>
        <begin position="139"/>
        <end position="160"/>
    </location>
</feature>
<dbReference type="PANTHER" id="PTHR37422">
    <property type="entry name" value="TEICHURONIC ACID BIOSYNTHESIS PROTEIN TUAE"/>
    <property type="match status" value="1"/>
</dbReference>
<comment type="subcellular location">
    <subcellularLocation>
        <location evidence="1">Membrane</location>
        <topology evidence="1">Multi-pass membrane protein</topology>
    </subcellularLocation>
</comment>
<reference evidence="7 8" key="1">
    <citation type="journal article" date="2019" name="Int. J. Syst. Evol. Microbiol.">
        <title>The Global Catalogue of Microorganisms (GCM) 10K type strain sequencing project: providing services to taxonomists for standard genome sequencing and annotation.</title>
        <authorList>
            <consortium name="The Broad Institute Genomics Platform"/>
            <consortium name="The Broad Institute Genome Sequencing Center for Infectious Disease"/>
            <person name="Wu L."/>
            <person name="Ma J."/>
        </authorList>
    </citation>
    <scope>NUCLEOTIDE SEQUENCE [LARGE SCALE GENOMIC DNA]</scope>
    <source>
        <strain evidence="7 8">JCM 14902</strain>
    </source>
</reference>
<keyword evidence="4 5" id="KW-0472">Membrane</keyword>
<evidence type="ECO:0000256" key="2">
    <source>
        <dbReference type="ARBA" id="ARBA00022692"/>
    </source>
</evidence>
<feature type="transmembrane region" description="Helical" evidence="5">
    <location>
        <begin position="220"/>
        <end position="236"/>
    </location>
</feature>
<keyword evidence="8" id="KW-1185">Reference proteome</keyword>
<evidence type="ECO:0000256" key="3">
    <source>
        <dbReference type="ARBA" id="ARBA00022989"/>
    </source>
</evidence>
<feature type="transmembrane region" description="Helical" evidence="5">
    <location>
        <begin position="28"/>
        <end position="46"/>
    </location>
</feature>
<keyword evidence="3 5" id="KW-1133">Transmembrane helix</keyword>
<dbReference type="Pfam" id="PF04932">
    <property type="entry name" value="Wzy_C"/>
    <property type="match status" value="1"/>
</dbReference>
<evidence type="ECO:0000313" key="8">
    <source>
        <dbReference type="Proteomes" id="UP001500326"/>
    </source>
</evidence>
<feature type="transmembrane region" description="Helical" evidence="5">
    <location>
        <begin position="358"/>
        <end position="377"/>
    </location>
</feature>
<feature type="transmembrane region" description="Helical" evidence="5">
    <location>
        <begin position="79"/>
        <end position="99"/>
    </location>
</feature>
<feature type="transmembrane region" description="Helical" evidence="5">
    <location>
        <begin position="270"/>
        <end position="288"/>
    </location>
</feature>
<dbReference type="Proteomes" id="UP001500326">
    <property type="component" value="Unassembled WGS sequence"/>
</dbReference>
<feature type="transmembrane region" description="Helical" evidence="5">
    <location>
        <begin position="190"/>
        <end position="213"/>
    </location>
</feature>
<feature type="domain" description="O-antigen ligase-related" evidence="6">
    <location>
        <begin position="227"/>
        <end position="369"/>
    </location>
</feature>
<dbReference type="InterPro" id="IPR007016">
    <property type="entry name" value="O-antigen_ligase-rel_domated"/>
</dbReference>
<protein>
    <recommendedName>
        <fullName evidence="6">O-antigen ligase-related domain-containing protein</fullName>
    </recommendedName>
</protein>
<evidence type="ECO:0000256" key="4">
    <source>
        <dbReference type="ARBA" id="ARBA00023136"/>
    </source>
</evidence>
<feature type="transmembrane region" description="Helical" evidence="5">
    <location>
        <begin position="242"/>
        <end position="258"/>
    </location>
</feature>
<dbReference type="PANTHER" id="PTHR37422:SF17">
    <property type="entry name" value="O-ANTIGEN LIGASE"/>
    <property type="match status" value="1"/>
</dbReference>
<proteinExistence type="predicted"/>
<comment type="caution">
    <text evidence="7">The sequence shown here is derived from an EMBL/GenBank/DDBJ whole genome shotgun (WGS) entry which is preliminary data.</text>
</comment>
<sequence length="466" mass="51397">MAAYSKHPASAPPAAPVRETTGHLMMRAWCIFVLFMALSGTAWVNAFGTPATTVITIGGGVLSIVLWIVIRPPVQWRRLPWFVVAYVLWATLSLLWSAWVSSTALTLLLLYITTIQALFIGSVLTWREVVRALASALKWALGLSLVFELWVSVFVGAPILPGFVVEKADDPIEYWSRNNLFDWGERIQGIMGSANLLGPVALLATVVFAIRYAAGAPRRTLLAGWIALSAFLFFRASSATAYVAAVGVAIVLVTVLLMRRARRPGERTKYYVGYAVIALGGAVTLWLLRGEIFTALGRSSDLTGRESIWAAVLERAAQRPVVGWGYATPWVPWDPAFDGWIIDHDQTVMQAHNMWVDVFLQLGIIGLVIMGLTYLAATWRSWFFAVDRPRWDLREDRPYSPLSLLPTLTIAILLVQGLAESSPLLGWGWLLLVLFGYKIKQSPHVGVGPAEQSVAIERGELTKQVP</sequence>